<protein>
    <recommendedName>
        <fullName evidence="3">UBC core domain-containing protein</fullName>
    </recommendedName>
</protein>
<evidence type="ECO:0000313" key="4">
    <source>
        <dbReference type="Proteomes" id="UP000050791"/>
    </source>
</evidence>
<feature type="compositionally biased region" description="Basic and acidic residues" evidence="1">
    <location>
        <begin position="441"/>
        <end position="459"/>
    </location>
</feature>
<keyword evidence="2" id="KW-1133">Transmembrane helix</keyword>
<dbReference type="SUPFAM" id="SSF54495">
    <property type="entry name" value="UBC-like"/>
    <property type="match status" value="1"/>
</dbReference>
<organism evidence="4 5">
    <name type="scientific">Schistosoma mattheei</name>
    <dbReference type="NCBI Taxonomy" id="31246"/>
    <lineage>
        <taxon>Eukaryota</taxon>
        <taxon>Metazoa</taxon>
        <taxon>Spiralia</taxon>
        <taxon>Lophotrochozoa</taxon>
        <taxon>Platyhelminthes</taxon>
        <taxon>Trematoda</taxon>
        <taxon>Digenea</taxon>
        <taxon>Strigeidida</taxon>
        <taxon>Schistosomatoidea</taxon>
        <taxon>Schistosomatidae</taxon>
        <taxon>Schistosoma</taxon>
    </lineage>
</organism>
<dbReference type="Gene3D" id="3.10.110.10">
    <property type="entry name" value="Ubiquitin Conjugating Enzyme"/>
    <property type="match status" value="1"/>
</dbReference>
<feature type="transmembrane region" description="Helical" evidence="2">
    <location>
        <begin position="529"/>
        <end position="550"/>
    </location>
</feature>
<evidence type="ECO:0000259" key="3">
    <source>
        <dbReference type="PROSITE" id="PS50127"/>
    </source>
</evidence>
<keyword evidence="2" id="KW-0472">Membrane</keyword>
<keyword evidence="2" id="KW-0812">Transmembrane</keyword>
<proteinExistence type="predicted"/>
<dbReference type="InterPro" id="IPR016135">
    <property type="entry name" value="UBQ-conjugating_enzyme/RWD"/>
</dbReference>
<dbReference type="Proteomes" id="UP000050791">
    <property type="component" value="Unassembled WGS sequence"/>
</dbReference>
<dbReference type="InterPro" id="IPR000608">
    <property type="entry name" value="UBC"/>
</dbReference>
<feature type="compositionally biased region" description="Basic and acidic residues" evidence="1">
    <location>
        <begin position="483"/>
        <end position="495"/>
    </location>
</feature>
<evidence type="ECO:0000256" key="1">
    <source>
        <dbReference type="SAM" id="MobiDB-lite"/>
    </source>
</evidence>
<dbReference type="PROSITE" id="PS50127">
    <property type="entry name" value="UBC_2"/>
    <property type="match status" value="1"/>
</dbReference>
<feature type="compositionally biased region" description="Low complexity" evidence="1">
    <location>
        <begin position="353"/>
        <end position="370"/>
    </location>
</feature>
<accession>A0AA85C2V9</accession>
<name>A0AA85C2V9_9TREM</name>
<feature type="compositionally biased region" description="Polar residues" evidence="1">
    <location>
        <begin position="467"/>
        <end position="482"/>
    </location>
</feature>
<reference evidence="5" key="1">
    <citation type="submission" date="2023-11" db="UniProtKB">
        <authorList>
            <consortium name="WormBaseParasite"/>
        </authorList>
    </citation>
    <scope>IDENTIFICATION</scope>
</reference>
<dbReference type="AlphaFoldDB" id="A0AA85C2V9"/>
<evidence type="ECO:0000313" key="5">
    <source>
        <dbReference type="WBParaSite" id="SMTH1_95510.1"/>
    </source>
</evidence>
<feature type="domain" description="UBC core" evidence="3">
    <location>
        <begin position="22"/>
        <end position="177"/>
    </location>
</feature>
<feature type="compositionally biased region" description="Polar residues" evidence="1">
    <location>
        <begin position="384"/>
        <end position="425"/>
    </location>
</feature>
<evidence type="ECO:0000256" key="2">
    <source>
        <dbReference type="SAM" id="Phobius"/>
    </source>
</evidence>
<feature type="region of interest" description="Disordered" evidence="1">
    <location>
        <begin position="384"/>
        <end position="495"/>
    </location>
</feature>
<sequence>MQPPCIVKTRTQNHKLLCNRHSQFNLLSSRLPLKYVEFHRTSTTVLTVLNLRPQSVQKFENMVVTYNSRNPGRFIPWKNSFAFRIPNEAPNIVLLTPNGRFEIHRKICLSISGYHPESWRPSWSIRTALLALIGFMPTHGVGAIGSLNQPKEERQLLARKSQSYVCSICGPTNNLLLPLTTASSSMNKEASEAAAQISMMSEEEFRNKKAFTNSNTPTTTTTTTANNNDHHTNSLFGITSQSNLSSGNLINPSLTPSTSSFTATPFAMPSLSSPTQSNTANIAENMNSYLWTGFPSYIILPCITFLMNASSSSSVATGLNSTTDSGTASGERVPLSFGEWLKEIREKEKSTGTSVQDTVSPSSSTTTTTTTIIDTTQVTYISHSNESIKPTTSKTLSPANQSKEVVDSSENQVHTITETVSSQNKNESDTKELSSSSITDKSPEYDSMKQTNSHEHKVPDSSLVDGGTSSKTIGNSNTIETNESCKENKSETQKTDRLHHRIMNQSMNTLNHHDNNRISNEHIRQSTSFVQYHTATVCAVGVAIALFIIVMRRLAIIFQEV</sequence>
<feature type="region of interest" description="Disordered" evidence="1">
    <location>
        <begin position="347"/>
        <end position="370"/>
    </location>
</feature>
<dbReference type="WBParaSite" id="SMTH1_95510.1">
    <property type="protein sequence ID" value="SMTH1_95510.1"/>
    <property type="gene ID" value="SMTH1_95510"/>
</dbReference>